<reference evidence="2" key="1">
    <citation type="submission" date="2023-03" db="EMBL/GenBank/DDBJ databases">
        <title>Massive genome expansion in bonnet fungi (Mycena s.s.) driven by repeated elements and novel gene families across ecological guilds.</title>
        <authorList>
            <consortium name="Lawrence Berkeley National Laboratory"/>
            <person name="Harder C.B."/>
            <person name="Miyauchi S."/>
            <person name="Viragh M."/>
            <person name="Kuo A."/>
            <person name="Thoen E."/>
            <person name="Andreopoulos B."/>
            <person name="Lu D."/>
            <person name="Skrede I."/>
            <person name="Drula E."/>
            <person name="Henrissat B."/>
            <person name="Morin E."/>
            <person name="Kohler A."/>
            <person name="Barry K."/>
            <person name="LaButti K."/>
            <person name="Morin E."/>
            <person name="Salamov A."/>
            <person name="Lipzen A."/>
            <person name="Mereny Z."/>
            <person name="Hegedus B."/>
            <person name="Baldrian P."/>
            <person name="Stursova M."/>
            <person name="Weitz H."/>
            <person name="Taylor A."/>
            <person name="Grigoriev I.V."/>
            <person name="Nagy L.G."/>
            <person name="Martin F."/>
            <person name="Kauserud H."/>
        </authorList>
    </citation>
    <scope>NUCLEOTIDE SEQUENCE</scope>
    <source>
        <strain evidence="2">CBHHK067</strain>
    </source>
</reference>
<feature type="compositionally biased region" description="Polar residues" evidence="1">
    <location>
        <begin position="201"/>
        <end position="211"/>
    </location>
</feature>
<accession>A0AAD7D236</accession>
<protein>
    <submittedName>
        <fullName evidence="2">Uncharacterized protein</fullName>
    </submittedName>
</protein>
<evidence type="ECO:0000256" key="1">
    <source>
        <dbReference type="SAM" id="MobiDB-lite"/>
    </source>
</evidence>
<feature type="region of interest" description="Disordered" evidence="1">
    <location>
        <begin position="88"/>
        <end position="211"/>
    </location>
</feature>
<dbReference type="AlphaFoldDB" id="A0AAD7D236"/>
<comment type="caution">
    <text evidence="2">The sequence shown here is derived from an EMBL/GenBank/DDBJ whole genome shotgun (WGS) entry which is preliminary data.</text>
</comment>
<keyword evidence="3" id="KW-1185">Reference proteome</keyword>
<dbReference type="Proteomes" id="UP001221757">
    <property type="component" value="Unassembled WGS sequence"/>
</dbReference>
<feature type="compositionally biased region" description="Pro residues" evidence="1">
    <location>
        <begin position="105"/>
        <end position="115"/>
    </location>
</feature>
<evidence type="ECO:0000313" key="3">
    <source>
        <dbReference type="Proteomes" id="UP001221757"/>
    </source>
</evidence>
<dbReference type="EMBL" id="JARKIE010000150">
    <property type="protein sequence ID" value="KAJ7675256.1"/>
    <property type="molecule type" value="Genomic_DNA"/>
</dbReference>
<sequence>MKTYSTGQNRAAHKPGKTGLAWHLGRRATAVRKNPPKQSMSLVSLISGVGLRMPLPPQRCAERSPQSPTIYASCVVPTYTPSGTVLSSCPRHQPQGTLPAATRPPRAPPPRPPHIPAEAPGFASAPCAPGIHAHTRPVQQNPSNSPTPSGTGSDFGAPRRTALALRSYQHPSRDTTAPLASCRSLQPEADQSVDEQVSVRPANSTHTLPRR</sequence>
<feature type="region of interest" description="Disordered" evidence="1">
    <location>
        <begin position="1"/>
        <end position="20"/>
    </location>
</feature>
<name>A0AAD7D236_MYCRO</name>
<proteinExistence type="predicted"/>
<evidence type="ECO:0000313" key="2">
    <source>
        <dbReference type="EMBL" id="KAJ7675256.1"/>
    </source>
</evidence>
<organism evidence="2 3">
    <name type="scientific">Mycena rosella</name>
    <name type="common">Pink bonnet</name>
    <name type="synonym">Agaricus rosellus</name>
    <dbReference type="NCBI Taxonomy" id="1033263"/>
    <lineage>
        <taxon>Eukaryota</taxon>
        <taxon>Fungi</taxon>
        <taxon>Dikarya</taxon>
        <taxon>Basidiomycota</taxon>
        <taxon>Agaricomycotina</taxon>
        <taxon>Agaricomycetes</taxon>
        <taxon>Agaricomycetidae</taxon>
        <taxon>Agaricales</taxon>
        <taxon>Marasmiineae</taxon>
        <taxon>Mycenaceae</taxon>
        <taxon>Mycena</taxon>
    </lineage>
</organism>
<gene>
    <name evidence="2" type="ORF">B0H17DRAFT_148538</name>
</gene>
<feature type="compositionally biased region" description="Low complexity" evidence="1">
    <location>
        <begin position="139"/>
        <end position="152"/>
    </location>
</feature>